<dbReference type="EMBL" id="OX451739">
    <property type="protein sequence ID" value="CAI8608871.1"/>
    <property type="molecule type" value="Genomic_DNA"/>
</dbReference>
<sequence>MKEGMQYWFQGLGCEDLFGAIEVPLSEVRKKHIDIHDILRAISLEEKRKTMVNIGTSSSTPTPALPSSPTPNYIRFNSYAQGGSSCRCYDYFDNEGTNFASDF</sequence>
<keyword evidence="2" id="KW-1185">Reference proteome</keyword>
<dbReference type="Proteomes" id="UP001157006">
    <property type="component" value="Chromosome 4"/>
</dbReference>
<reference evidence="1 2" key="1">
    <citation type="submission" date="2023-01" db="EMBL/GenBank/DDBJ databases">
        <authorList>
            <person name="Kreplak J."/>
        </authorList>
    </citation>
    <scope>NUCLEOTIDE SEQUENCE [LARGE SCALE GENOMIC DNA]</scope>
</reference>
<proteinExistence type="predicted"/>
<evidence type="ECO:0000313" key="2">
    <source>
        <dbReference type="Proteomes" id="UP001157006"/>
    </source>
</evidence>
<dbReference type="AlphaFoldDB" id="A0AAV1AG81"/>
<gene>
    <name evidence="1" type="ORF">VFH_IV106480</name>
</gene>
<accession>A0AAV1AG81</accession>
<organism evidence="1 2">
    <name type="scientific">Vicia faba</name>
    <name type="common">Broad bean</name>
    <name type="synonym">Faba vulgaris</name>
    <dbReference type="NCBI Taxonomy" id="3906"/>
    <lineage>
        <taxon>Eukaryota</taxon>
        <taxon>Viridiplantae</taxon>
        <taxon>Streptophyta</taxon>
        <taxon>Embryophyta</taxon>
        <taxon>Tracheophyta</taxon>
        <taxon>Spermatophyta</taxon>
        <taxon>Magnoliopsida</taxon>
        <taxon>eudicotyledons</taxon>
        <taxon>Gunneridae</taxon>
        <taxon>Pentapetalae</taxon>
        <taxon>rosids</taxon>
        <taxon>fabids</taxon>
        <taxon>Fabales</taxon>
        <taxon>Fabaceae</taxon>
        <taxon>Papilionoideae</taxon>
        <taxon>50 kb inversion clade</taxon>
        <taxon>NPAAA clade</taxon>
        <taxon>Hologalegina</taxon>
        <taxon>IRL clade</taxon>
        <taxon>Fabeae</taxon>
        <taxon>Vicia</taxon>
    </lineage>
</organism>
<protein>
    <submittedName>
        <fullName evidence="1">Uncharacterized protein</fullName>
    </submittedName>
</protein>
<evidence type="ECO:0000313" key="1">
    <source>
        <dbReference type="EMBL" id="CAI8608871.1"/>
    </source>
</evidence>
<name>A0AAV1AG81_VICFA</name>